<reference evidence="2 3" key="1">
    <citation type="journal article" date="2012" name="J. Bacteriol.">
        <title>Genome sequence of Pectobacterium sp. strain SCC3193.</title>
        <authorList>
            <person name="Koskinen J.P."/>
            <person name="Laine P."/>
            <person name="Niemi O."/>
            <person name="Nykyri J."/>
            <person name="Harjunpaa H."/>
            <person name="Auvinen P."/>
            <person name="Paulin L."/>
            <person name="Pirhonen M."/>
            <person name="Palva T."/>
            <person name="Holm L."/>
        </authorList>
    </citation>
    <scope>NUCLEOTIDE SEQUENCE [LARGE SCALE GENOMIC DNA]</scope>
    <source>
        <strain evidence="2 3">SCC3193</strain>
    </source>
</reference>
<dbReference type="Proteomes" id="UP000008044">
    <property type="component" value="Chromosome"/>
</dbReference>
<sequence>MDLMVFINKLFVRQAVRLFYMRNKLYGFYGVYGFYFPLMIMLIKSN</sequence>
<protein>
    <submittedName>
        <fullName evidence="2">Uncharacterized protein</fullName>
    </submittedName>
</protein>
<name>A0A0H3I5M9_PECPM</name>
<dbReference type="HOGENOM" id="CLU_3186947_0_0_6"/>
<evidence type="ECO:0000313" key="2">
    <source>
        <dbReference type="EMBL" id="AFI90058.1"/>
    </source>
</evidence>
<keyword evidence="1" id="KW-0812">Transmembrane</keyword>
<dbReference type="KEGG" id="pec:W5S_1968"/>
<dbReference type="AlphaFoldDB" id="A0A0H3I5M9"/>
<dbReference type="STRING" id="1905730.W5S_1968"/>
<feature type="transmembrane region" description="Helical" evidence="1">
    <location>
        <begin position="26"/>
        <end position="43"/>
    </location>
</feature>
<accession>A0A0H3I5M9</accession>
<dbReference type="eggNOG" id="ENOG50306RN">
    <property type="taxonomic scope" value="Bacteria"/>
</dbReference>
<evidence type="ECO:0000256" key="1">
    <source>
        <dbReference type="SAM" id="Phobius"/>
    </source>
</evidence>
<gene>
    <name evidence="2" type="ordered locus">W5S_1968</name>
</gene>
<proteinExistence type="predicted"/>
<organism evidence="2 3">
    <name type="scientific">Pectobacterium parmentieri</name>
    <dbReference type="NCBI Taxonomy" id="1905730"/>
    <lineage>
        <taxon>Bacteria</taxon>
        <taxon>Pseudomonadati</taxon>
        <taxon>Pseudomonadota</taxon>
        <taxon>Gammaproteobacteria</taxon>
        <taxon>Enterobacterales</taxon>
        <taxon>Pectobacteriaceae</taxon>
        <taxon>Pectobacterium</taxon>
    </lineage>
</organism>
<dbReference type="EMBL" id="CP003415">
    <property type="protein sequence ID" value="AFI90058.1"/>
    <property type="molecule type" value="Genomic_DNA"/>
</dbReference>
<keyword evidence="1" id="KW-0472">Membrane</keyword>
<keyword evidence="1" id="KW-1133">Transmembrane helix</keyword>
<evidence type="ECO:0000313" key="3">
    <source>
        <dbReference type="Proteomes" id="UP000008044"/>
    </source>
</evidence>